<proteinExistence type="predicted"/>
<protein>
    <submittedName>
        <fullName evidence="2">Uncharacterized protein</fullName>
    </submittedName>
</protein>
<name>A0A9P0MYW0_NEZVI</name>
<evidence type="ECO:0000256" key="1">
    <source>
        <dbReference type="SAM" id="Phobius"/>
    </source>
</evidence>
<dbReference type="OrthoDB" id="6233064at2759"/>
<keyword evidence="1" id="KW-1133">Transmembrane helix</keyword>
<organism evidence="2 3">
    <name type="scientific">Nezara viridula</name>
    <name type="common">Southern green stink bug</name>
    <name type="synonym">Cimex viridulus</name>
    <dbReference type="NCBI Taxonomy" id="85310"/>
    <lineage>
        <taxon>Eukaryota</taxon>
        <taxon>Metazoa</taxon>
        <taxon>Ecdysozoa</taxon>
        <taxon>Arthropoda</taxon>
        <taxon>Hexapoda</taxon>
        <taxon>Insecta</taxon>
        <taxon>Pterygota</taxon>
        <taxon>Neoptera</taxon>
        <taxon>Paraneoptera</taxon>
        <taxon>Hemiptera</taxon>
        <taxon>Heteroptera</taxon>
        <taxon>Panheteroptera</taxon>
        <taxon>Pentatomomorpha</taxon>
        <taxon>Pentatomoidea</taxon>
        <taxon>Pentatomidae</taxon>
        <taxon>Pentatominae</taxon>
        <taxon>Nezara</taxon>
    </lineage>
</organism>
<keyword evidence="3" id="KW-1185">Reference proteome</keyword>
<feature type="transmembrane region" description="Helical" evidence="1">
    <location>
        <begin position="142"/>
        <end position="162"/>
    </location>
</feature>
<sequence>MVDLVENANQGMLEQVDAEAAATAGPIHLAAQRHIPHLRLPARPRGILLPQRRNLLHRKDRRELDTLLRMRCEWDLSPYGGGTCLPTRCPDYCQVTGSSSVRLLRFPRTRCRSPTRNARLRSGPIVSSKASRRRVMLETASIASGATVAVFLVVVICMFVYVRVQRKNKQNLTASGDMREDLEKRGVAPREGHIPYAVHHVSTERGTGDNIRLAVYNTDPP</sequence>
<accession>A0A9P0MYW0</accession>
<gene>
    <name evidence="2" type="ORF">NEZAVI_LOCUS15192</name>
</gene>
<dbReference type="EMBL" id="OV725083">
    <property type="protein sequence ID" value="CAH1407488.1"/>
    <property type="molecule type" value="Genomic_DNA"/>
</dbReference>
<reference evidence="2" key="1">
    <citation type="submission" date="2022-01" db="EMBL/GenBank/DDBJ databases">
        <authorList>
            <person name="King R."/>
        </authorList>
    </citation>
    <scope>NUCLEOTIDE SEQUENCE</scope>
</reference>
<evidence type="ECO:0000313" key="3">
    <source>
        <dbReference type="Proteomes" id="UP001152798"/>
    </source>
</evidence>
<dbReference type="Proteomes" id="UP001152798">
    <property type="component" value="Chromosome 7"/>
</dbReference>
<keyword evidence="1" id="KW-0812">Transmembrane</keyword>
<evidence type="ECO:0000313" key="2">
    <source>
        <dbReference type="EMBL" id="CAH1407488.1"/>
    </source>
</evidence>
<keyword evidence="1" id="KW-0472">Membrane</keyword>
<dbReference type="AlphaFoldDB" id="A0A9P0MYW0"/>